<accession>A0A8D5ZKM4</accession>
<dbReference type="EMBL" id="AP024597">
    <property type="protein sequence ID" value="BCU71535.1"/>
    <property type="molecule type" value="Genomic_DNA"/>
</dbReference>
<sequence length="558" mass="60927">MFINIPLYNDLKMWKLIVVLALATLVLLSPPVGALRFNEVNTIMVNTTCKVFSILRAIPYDHGVVVVYASGPSFTGVSLTPSYPLNVSVDFVNSNGCHVLLNSTFSNVHRVLTTVKGGELYVMVQYFYEVYPGGPYKYFTVVYVFQGLKLVSDYTVTGYYSVKTYNSPYYNLTVVCHSNAANGSLRENVSITINDVKYTLTNADLKYIEELPQCVLLVSEVGSIHGLPELDFMLINYTGKVVWSKDYVINGVPFGGTVCCPCLPLSAVNFFDTPESYIVTVGGELFIANESAPSSNFVAKRDSTVNVTVLALDLYNGDIVGSLRLFNVSPLVSLNVIGDSLYVSMLGSSYFTVEKYNGRGLVEVVKVPIEVKASKYGPYVLTGLYYSPSNYLLVVNYGTTLSNITDIYSGGITQYTVNGGVVWYQPGPDLLLLNQSNYYNLLLLNNNGTSIGSIYIGPISTRYIPPWGLPPDAGYPRPNVLAVSIPGQNSTDMYIIKVVPLQESSGQGQSAGLIEVYHLALSGGVSTYVQASEYEPVLIFLVLVALIVGVALIVAKRR</sequence>
<proteinExistence type="predicted"/>
<keyword evidence="3" id="KW-1185">Reference proteome</keyword>
<gene>
    <name evidence="2" type="ORF">KN1_28320</name>
</gene>
<dbReference type="Proteomes" id="UP000825123">
    <property type="component" value="Chromosome"/>
</dbReference>
<reference evidence="2 3" key="1">
    <citation type="submission" date="2021-04" db="EMBL/GenBank/DDBJ databases">
        <title>Complete genome sequence of Stygiolobus sp. KN-1.</title>
        <authorList>
            <person name="Nakamura K."/>
            <person name="Sakai H."/>
            <person name="Kurosawa N."/>
        </authorList>
    </citation>
    <scope>NUCLEOTIDE SEQUENCE [LARGE SCALE GENOMIC DNA]</scope>
    <source>
        <strain evidence="2 3">KN-1</strain>
    </source>
</reference>
<evidence type="ECO:0000256" key="1">
    <source>
        <dbReference type="SAM" id="Phobius"/>
    </source>
</evidence>
<dbReference type="AlphaFoldDB" id="A0A8D5ZKM4"/>
<evidence type="ECO:0000313" key="2">
    <source>
        <dbReference type="EMBL" id="BCU71535.1"/>
    </source>
</evidence>
<protein>
    <submittedName>
        <fullName evidence="2">Uncharacterized protein</fullName>
    </submittedName>
</protein>
<keyword evidence="1" id="KW-0812">Transmembrane</keyword>
<feature type="transmembrane region" description="Helical" evidence="1">
    <location>
        <begin position="537"/>
        <end position="555"/>
    </location>
</feature>
<name>A0A8D5ZKM4_9CREN</name>
<dbReference type="KEGG" id="csty:KN1_28320"/>
<keyword evidence="1" id="KW-1133">Transmembrane helix</keyword>
<keyword evidence="1" id="KW-0472">Membrane</keyword>
<organism evidence="2 3">
    <name type="scientific">Stygiolobus caldivivus</name>
    <dbReference type="NCBI Taxonomy" id="2824673"/>
    <lineage>
        <taxon>Archaea</taxon>
        <taxon>Thermoproteota</taxon>
        <taxon>Thermoprotei</taxon>
        <taxon>Sulfolobales</taxon>
        <taxon>Sulfolobaceae</taxon>
        <taxon>Stygiolobus</taxon>
    </lineage>
</organism>
<evidence type="ECO:0000313" key="3">
    <source>
        <dbReference type="Proteomes" id="UP000825123"/>
    </source>
</evidence>